<accession>A0ACB8D2D0</accession>
<evidence type="ECO:0000313" key="1">
    <source>
        <dbReference type="EMBL" id="KAH7958571.1"/>
    </source>
</evidence>
<dbReference type="EMBL" id="CM023472">
    <property type="protein sequence ID" value="KAH7958571.1"/>
    <property type="molecule type" value="Genomic_DNA"/>
</dbReference>
<gene>
    <name evidence="1" type="ORF">HPB49_002900</name>
</gene>
<reference evidence="1" key="1">
    <citation type="submission" date="2020-05" db="EMBL/GenBank/DDBJ databases">
        <title>Large-scale comparative analyses of tick genomes elucidate their genetic diversity and vector capacities.</title>
        <authorList>
            <person name="Jia N."/>
            <person name="Wang J."/>
            <person name="Shi W."/>
            <person name="Du L."/>
            <person name="Sun Y."/>
            <person name="Zhan W."/>
            <person name="Jiang J."/>
            <person name="Wang Q."/>
            <person name="Zhang B."/>
            <person name="Ji P."/>
            <person name="Sakyi L.B."/>
            <person name="Cui X."/>
            <person name="Yuan T."/>
            <person name="Jiang B."/>
            <person name="Yang W."/>
            <person name="Lam T.T.-Y."/>
            <person name="Chang Q."/>
            <person name="Ding S."/>
            <person name="Wang X."/>
            <person name="Zhu J."/>
            <person name="Ruan X."/>
            <person name="Zhao L."/>
            <person name="Wei J."/>
            <person name="Que T."/>
            <person name="Du C."/>
            <person name="Cheng J."/>
            <person name="Dai P."/>
            <person name="Han X."/>
            <person name="Huang E."/>
            <person name="Gao Y."/>
            <person name="Liu J."/>
            <person name="Shao H."/>
            <person name="Ye R."/>
            <person name="Li L."/>
            <person name="Wei W."/>
            <person name="Wang X."/>
            <person name="Wang C."/>
            <person name="Yang T."/>
            <person name="Huo Q."/>
            <person name="Li W."/>
            <person name="Guo W."/>
            <person name="Chen H."/>
            <person name="Zhou L."/>
            <person name="Ni X."/>
            <person name="Tian J."/>
            <person name="Zhou Y."/>
            <person name="Sheng Y."/>
            <person name="Liu T."/>
            <person name="Pan Y."/>
            <person name="Xia L."/>
            <person name="Li J."/>
            <person name="Zhao F."/>
            <person name="Cao W."/>
        </authorList>
    </citation>
    <scope>NUCLEOTIDE SEQUENCE</scope>
    <source>
        <strain evidence="1">Dsil-2018</strain>
    </source>
</reference>
<keyword evidence="2" id="KW-1185">Reference proteome</keyword>
<evidence type="ECO:0000313" key="2">
    <source>
        <dbReference type="Proteomes" id="UP000821865"/>
    </source>
</evidence>
<proteinExistence type="predicted"/>
<comment type="caution">
    <text evidence="1">The sequence shown here is derived from an EMBL/GenBank/DDBJ whole genome shotgun (WGS) entry which is preliminary data.</text>
</comment>
<name>A0ACB8D2D0_DERSI</name>
<organism evidence="1 2">
    <name type="scientific">Dermacentor silvarum</name>
    <name type="common">Tick</name>
    <dbReference type="NCBI Taxonomy" id="543639"/>
    <lineage>
        <taxon>Eukaryota</taxon>
        <taxon>Metazoa</taxon>
        <taxon>Ecdysozoa</taxon>
        <taxon>Arthropoda</taxon>
        <taxon>Chelicerata</taxon>
        <taxon>Arachnida</taxon>
        <taxon>Acari</taxon>
        <taxon>Parasitiformes</taxon>
        <taxon>Ixodida</taxon>
        <taxon>Ixodoidea</taxon>
        <taxon>Ixodidae</taxon>
        <taxon>Rhipicephalinae</taxon>
        <taxon>Dermacentor</taxon>
    </lineage>
</organism>
<sequence>MVPPQDKPKYYTLICHSGSPPAIMRPTEDIRPIVNFTRFPLPSCQIIRISALVAKGAAHIDTTHGFTEKVKNTRVDLDDILVSFDVISLFTSVPIDLALDLCIAALDKDPALSERSPIDMRDLGRLLKFSLSNSYFTF</sequence>
<protein>
    <submittedName>
        <fullName evidence="1">Uncharacterized protein</fullName>
    </submittedName>
</protein>
<dbReference type="Proteomes" id="UP000821865">
    <property type="component" value="Chromosome 3"/>
</dbReference>